<evidence type="ECO:0000313" key="2">
    <source>
        <dbReference type="Proteomes" id="UP000191055"/>
    </source>
</evidence>
<evidence type="ECO:0000313" key="1">
    <source>
        <dbReference type="EMBL" id="SKC23843.1"/>
    </source>
</evidence>
<accession>A0A1T5HT39</accession>
<proteinExistence type="predicted"/>
<dbReference type="AlphaFoldDB" id="A0A1T5HT39"/>
<dbReference type="RefSeq" id="WP_079558797.1">
    <property type="nucleotide sequence ID" value="NZ_CP021904.1"/>
</dbReference>
<gene>
    <name evidence="1" type="ORF">SAMN03080601_03128</name>
</gene>
<name>A0A1T5HT39_9BACT</name>
<protein>
    <submittedName>
        <fullName evidence="1">Uncharacterized protein</fullName>
    </submittedName>
</protein>
<reference evidence="1 2" key="1">
    <citation type="submission" date="2017-02" db="EMBL/GenBank/DDBJ databases">
        <authorList>
            <person name="Peterson S.W."/>
        </authorList>
    </citation>
    <scope>NUCLEOTIDE SEQUENCE [LARGE SCALE GENOMIC DNA]</scope>
    <source>
        <strain evidence="1 2">DSM 24412</strain>
    </source>
</reference>
<organism evidence="1 2">
    <name type="scientific">Alkalitalea saponilacus</name>
    <dbReference type="NCBI Taxonomy" id="889453"/>
    <lineage>
        <taxon>Bacteria</taxon>
        <taxon>Pseudomonadati</taxon>
        <taxon>Bacteroidota</taxon>
        <taxon>Bacteroidia</taxon>
        <taxon>Marinilabiliales</taxon>
        <taxon>Marinilabiliaceae</taxon>
        <taxon>Alkalitalea</taxon>
    </lineage>
</organism>
<keyword evidence="2" id="KW-1185">Reference proteome</keyword>
<sequence>MKDDSWSTKTVLQPGFYSGIQYNINIRYNKELRRRWGFYPDFRIYYLPYLPRRAKWIESEWVVDKPSDSHQWNRDSGLRQYPVETVSYHFHKAKGRSASELGYGIGGGFFIGNWANYFQIHFEYNTLNPLKVISELEDYPRTISNKGGQFILRLSAVGLL</sequence>
<dbReference type="KEGG" id="asx:CDL62_04955"/>
<dbReference type="STRING" id="889453.SAMN03080601_03128"/>
<dbReference type="EMBL" id="FUYV01000022">
    <property type="protein sequence ID" value="SKC23843.1"/>
    <property type="molecule type" value="Genomic_DNA"/>
</dbReference>
<dbReference type="Proteomes" id="UP000191055">
    <property type="component" value="Unassembled WGS sequence"/>
</dbReference>